<comment type="subcellular location">
    <subcellularLocation>
        <location evidence="1">Membrane</location>
        <topology evidence="1">Single-pass membrane protein</topology>
    </subcellularLocation>
</comment>
<dbReference type="InterPro" id="IPR007452">
    <property type="entry name" value="TamB_C"/>
</dbReference>
<comment type="caution">
    <text evidence="8">The sequence shown here is derived from an EMBL/GenBank/DDBJ whole genome shotgun (WGS) entry which is preliminary data.</text>
</comment>
<keyword evidence="9" id="KW-1185">Reference proteome</keyword>
<sequence>MSDETATPEVPPEVPPKVQERRWRRRIAWLIGGLFALLLVLVIAGASGLWWSVRTDSGSAWVLSQLPGLKLEGGKGTLWGDYEADRIEFEIPGGGKVVLLKAGWRGLRIERAPWTDFKTKVVMQELHAQRVDLFLPASDKKEPAKPPQRLKLSVELDVGSLHAGEFHMAALGDKPLRDIQARLHLGDEHGALHRIDQLSITWDRLKASGSARIGTESPFALEVKLDLAQDAVTNADGKTAVPAWKASASLAGPLAQPTLQASVRAAPVASRPEQSLDLTAALKPFEAWPLGDLQARTKALDLSALASGLPVTSLSGEAHAKVTGLDQPASIVADLSNAEAGRWNEARLPVRSVKVEVHGQPKDVSIIDIHRLSAELGTKQQPGGRIEGKGQWTPRRWAVEAKLDGLQPSQLDARAASMVLSGPVTAVGTGFNGPIDQAKVDLKAQLTGQLPGKGATRLATLAVDGSWTLRRIDVRAAKAGVAGATAEFAGVASQAADRAPWQIKAQGALKDFDPAPWWPGMDDSPLRKGPNRLNATLDVDLSVPLQSAPTLADRLSLLRGRANASIGNSLLAGVPLAGSIGLRNTEGGTAAATVKLEAGANHIDVEGRLVASRNGAGDQWDVNIAAPALAQLAPLWKLGAAPSGETALSGTLNGKAQVKGRWPLVTTQGQLDAKDLHVGRTQVKAAQARWQVDSKSDSSADAVVDVTASVEQVSFSQALFKGTPPIDTAQLQLKGTMRSHHIELHGDTHALPPAWTEALQSRRTNAPAPSASAPSKADRNRTLANFVAQGGLFEAAAPKGGIAKGHWAGWRGSVQLLEVRSADTDLRPLLRTRDVSGEVQFANGPMRVVVQPGRATLAGANLRWQRIAWQAGVDGRPAQIDAQAELDPLPLAPFLQRAQPDFGWGGDLTVVGHLNLKSAPVFTADIVLERQAGDLTVTDESGKTQLLGLTDMRLGLDVHDGVWSFTQGLAGKTLGVAAGAFIARTAPQATWPSADAPVQGVLEVQVANLGTWGPWVPAGWRLNGALRISAGIGGKFGSPEYTGEMRGNGLGVRNFLEGVNVSDGEVAIALQGPTARIDKFTAKAGSGTVALEGNASLGAEPKAVLKLKADKFQLLGRVDRRIVTSGEAQLELDKRKLALNGKFGIDEGLFDFTRSDAPSLSEDVQVVRKQEDEAPASTANPAPEHELKLSIDVGLGEQLRLRGRGIDTGLRGDLHISSPNNRLAITGTVQAVDGTYAAYGQKLTIDRGLITFTGVPGNPRLDIEATRPNTDVRVGVQVSGTALNPRIRLFSEPEMSEIDKLSWLVLGRASDGLGRTDTALLQRAALALLAGEGGGVSDQLTKAIGLDEVSLRQTEGEVKETVVTLGKQLSRRWYVGYERSLNATTGTWQLIYRIAQRFTLRAQTGADSSLDLIWTWRWQ</sequence>
<feature type="transmembrane region" description="Helical" evidence="6">
    <location>
        <begin position="27"/>
        <end position="51"/>
    </location>
</feature>
<proteinExistence type="predicted"/>
<feature type="compositionally biased region" description="Low complexity" evidence="5">
    <location>
        <begin position="766"/>
        <end position="775"/>
    </location>
</feature>
<dbReference type="Pfam" id="PF04357">
    <property type="entry name" value="TamB"/>
    <property type="match status" value="1"/>
</dbReference>
<evidence type="ECO:0000256" key="5">
    <source>
        <dbReference type="SAM" id="MobiDB-lite"/>
    </source>
</evidence>
<reference evidence="8 9" key="2">
    <citation type="submission" date="2018-12" db="EMBL/GenBank/DDBJ databases">
        <title>Rhizobacter gummiphilus sp. nov., a rubber-degrading bacterium isolated from the soil of a botanical garden in Japan.</title>
        <authorList>
            <person name="Shunsuke S.S."/>
        </authorList>
    </citation>
    <scope>NUCLEOTIDE SEQUENCE [LARGE SCALE GENOMIC DNA]</scope>
    <source>
        <strain evidence="8 9">S-16</strain>
    </source>
</reference>
<evidence type="ECO:0000259" key="7">
    <source>
        <dbReference type="Pfam" id="PF04357"/>
    </source>
</evidence>
<dbReference type="EMBL" id="QUSW01000001">
    <property type="protein sequence ID" value="RQP26272.1"/>
    <property type="molecule type" value="Genomic_DNA"/>
</dbReference>
<evidence type="ECO:0000256" key="6">
    <source>
        <dbReference type="SAM" id="Phobius"/>
    </source>
</evidence>
<organism evidence="8 9">
    <name type="scientific">Piscinibacter terrae</name>
    <dbReference type="NCBI Taxonomy" id="2496871"/>
    <lineage>
        <taxon>Bacteria</taxon>
        <taxon>Pseudomonadati</taxon>
        <taxon>Pseudomonadota</taxon>
        <taxon>Betaproteobacteria</taxon>
        <taxon>Burkholderiales</taxon>
        <taxon>Sphaerotilaceae</taxon>
        <taxon>Piscinibacter</taxon>
    </lineage>
</organism>
<dbReference type="GO" id="GO:0009306">
    <property type="term" value="P:protein secretion"/>
    <property type="evidence" value="ECO:0007669"/>
    <property type="project" value="InterPro"/>
</dbReference>
<feature type="region of interest" description="Disordered" evidence="5">
    <location>
        <begin position="759"/>
        <end position="778"/>
    </location>
</feature>
<evidence type="ECO:0000256" key="4">
    <source>
        <dbReference type="ARBA" id="ARBA00023136"/>
    </source>
</evidence>
<evidence type="ECO:0000256" key="3">
    <source>
        <dbReference type="ARBA" id="ARBA00022989"/>
    </source>
</evidence>
<evidence type="ECO:0000313" key="9">
    <source>
        <dbReference type="Proteomes" id="UP000267464"/>
    </source>
</evidence>
<feature type="domain" description="Translocation and assembly module TamB C-terminal" evidence="7">
    <location>
        <begin position="1079"/>
        <end position="1418"/>
    </location>
</feature>
<dbReference type="PANTHER" id="PTHR36985:SF1">
    <property type="entry name" value="TRANSLOCATION AND ASSEMBLY MODULE SUBUNIT TAMB"/>
    <property type="match status" value="1"/>
</dbReference>
<dbReference type="RefSeq" id="WP_124538948.1">
    <property type="nucleotide sequence ID" value="NZ_QUSW01000001.1"/>
</dbReference>
<dbReference type="Proteomes" id="UP000267464">
    <property type="component" value="Unassembled WGS sequence"/>
</dbReference>
<gene>
    <name evidence="8" type="ORF">DZC73_04365</name>
</gene>
<dbReference type="GO" id="GO:0005886">
    <property type="term" value="C:plasma membrane"/>
    <property type="evidence" value="ECO:0007669"/>
    <property type="project" value="InterPro"/>
</dbReference>
<keyword evidence="2 6" id="KW-0812">Transmembrane</keyword>
<name>A0A3N7J631_9BURK</name>
<reference evidence="8 9" key="1">
    <citation type="submission" date="2018-08" db="EMBL/GenBank/DDBJ databases">
        <authorList>
            <person name="Khan S.A."/>
            <person name="Jeon C.O."/>
            <person name="Chun B.H."/>
            <person name="Jeong S.E."/>
        </authorList>
    </citation>
    <scope>NUCLEOTIDE SEQUENCE [LARGE SCALE GENOMIC DNA]</scope>
    <source>
        <strain evidence="8 9">S-16</strain>
    </source>
</reference>
<keyword evidence="4 6" id="KW-0472">Membrane</keyword>
<dbReference type="OrthoDB" id="5288149at2"/>
<evidence type="ECO:0000256" key="1">
    <source>
        <dbReference type="ARBA" id="ARBA00004167"/>
    </source>
</evidence>
<protein>
    <recommendedName>
        <fullName evidence="7">Translocation and assembly module TamB C-terminal domain-containing protein</fullName>
    </recommendedName>
</protein>
<evidence type="ECO:0000256" key="2">
    <source>
        <dbReference type="ARBA" id="ARBA00022692"/>
    </source>
</evidence>
<evidence type="ECO:0000313" key="8">
    <source>
        <dbReference type="EMBL" id="RQP26272.1"/>
    </source>
</evidence>
<dbReference type="PANTHER" id="PTHR36985">
    <property type="entry name" value="TRANSLOCATION AND ASSEMBLY MODULE SUBUNIT TAMB"/>
    <property type="match status" value="1"/>
</dbReference>
<accession>A0A3N7J631</accession>
<dbReference type="GO" id="GO:0097347">
    <property type="term" value="C:TAM protein secretion complex"/>
    <property type="evidence" value="ECO:0007669"/>
    <property type="project" value="TreeGrafter"/>
</dbReference>
<keyword evidence="3 6" id="KW-1133">Transmembrane helix</keyword>